<evidence type="ECO:0000313" key="2">
    <source>
        <dbReference type="EMBL" id="GAA53650.1"/>
    </source>
</evidence>
<protein>
    <submittedName>
        <fullName evidence="2">Uncharacterized protein</fullName>
    </submittedName>
</protein>
<feature type="non-terminal residue" evidence="2">
    <location>
        <position position="599"/>
    </location>
</feature>
<gene>
    <name evidence="2" type="ORF">CLF_110685</name>
</gene>
<evidence type="ECO:0000256" key="1">
    <source>
        <dbReference type="SAM" id="MobiDB-lite"/>
    </source>
</evidence>
<dbReference type="EMBL" id="DF143552">
    <property type="protein sequence ID" value="GAA53650.1"/>
    <property type="molecule type" value="Genomic_DNA"/>
</dbReference>
<feature type="region of interest" description="Disordered" evidence="1">
    <location>
        <begin position="389"/>
        <end position="414"/>
    </location>
</feature>
<reference key="2">
    <citation type="submission" date="2011-10" db="EMBL/GenBank/DDBJ databases">
        <title>The genome and transcriptome sequence of Clonorchis sinensis provide insights into the carcinogenic liver fluke.</title>
        <authorList>
            <person name="Wang X."/>
            <person name="Huang Y."/>
            <person name="Chen W."/>
            <person name="Liu H."/>
            <person name="Guo L."/>
            <person name="Chen Y."/>
            <person name="Luo F."/>
            <person name="Zhou W."/>
            <person name="Sun J."/>
            <person name="Mao Q."/>
            <person name="Liang P."/>
            <person name="Zhou C."/>
            <person name="Tian Y."/>
            <person name="Men J."/>
            <person name="Lv X."/>
            <person name="Huang L."/>
            <person name="Zhou J."/>
            <person name="Hu Y."/>
            <person name="Li R."/>
            <person name="Zhang F."/>
            <person name="Lei H."/>
            <person name="Li X."/>
            <person name="Hu X."/>
            <person name="Liang C."/>
            <person name="Xu J."/>
            <person name="Wu Z."/>
            <person name="Yu X."/>
        </authorList>
    </citation>
    <scope>NUCLEOTIDE SEQUENCE</scope>
    <source>
        <strain>Henan</strain>
    </source>
</reference>
<evidence type="ECO:0000313" key="3">
    <source>
        <dbReference type="Proteomes" id="UP000008909"/>
    </source>
</evidence>
<dbReference type="AlphaFoldDB" id="G7YL19"/>
<dbReference type="Proteomes" id="UP000008909">
    <property type="component" value="Unassembled WGS sequence"/>
</dbReference>
<keyword evidence="3" id="KW-1185">Reference proteome</keyword>
<name>G7YL19_CLOSI</name>
<sequence>MGSVIRVLNFRFRSSGSIEGALRSYQSKLNEHRERQTRENSSPSRFPQKSRWITYTSYRFQCEAINPMLQNHGGKNVAATITATSRVSYCTSSEKLKKGRFSGLYHRKRENSNTLVTGTYYYYELNIVFMQTSVTFAVKGDITGYPNEGTQNHCWTLETVSLIQNLSEAEGVIDASSCETEHNLVYADLLLCVRRNSIQMPVYRSQLGAATAEMPTPHKIGEKFCSLPGVESIQYSLTPDTAAHSRCVLDTIGLWKSIQAQAQLKQLIGCFESRGPYQNIRLLHTRPSCSANMGTNGRSWLDSLVGTFPLFRHKNMINYDERNLKYRVRKVCPRLLLSLNRDFRKDKCRVPAKFYRKRHNSTWRHSKHDARMGKQNDRVANTRVFDTETEKTGTGHGKYRKTGQGHSGGVYQQATPPCPAPVVTRPRTALQSDQHAKATALGRVLRRRVERDLCGWSYLPKRKPYSVVRCNGPVSNDATDETNPTGSGQSTWYKLYAFLITDGMGTVRLTQGCTNYRWNKQGELKRHPHKRRMAVIPANSSCPPPDKPTLRMLLAYHRSGLTYGLSEGCPRYVARFWPNEVGDLNSDSDGPLFPLSRDR</sequence>
<reference evidence="2" key="1">
    <citation type="journal article" date="2011" name="Genome Biol.">
        <title>The draft genome of the carcinogenic human liver fluke Clonorchis sinensis.</title>
        <authorList>
            <person name="Wang X."/>
            <person name="Chen W."/>
            <person name="Huang Y."/>
            <person name="Sun J."/>
            <person name="Men J."/>
            <person name="Liu H."/>
            <person name="Luo F."/>
            <person name="Guo L."/>
            <person name="Lv X."/>
            <person name="Deng C."/>
            <person name="Zhou C."/>
            <person name="Fan Y."/>
            <person name="Li X."/>
            <person name="Huang L."/>
            <person name="Hu Y."/>
            <person name="Liang C."/>
            <person name="Hu X."/>
            <person name="Xu J."/>
            <person name="Yu X."/>
        </authorList>
    </citation>
    <scope>NUCLEOTIDE SEQUENCE [LARGE SCALE GENOMIC DNA]</scope>
    <source>
        <strain evidence="2">Henan</strain>
    </source>
</reference>
<accession>G7YL19</accession>
<organism evidence="2 3">
    <name type="scientific">Clonorchis sinensis</name>
    <name type="common">Chinese liver fluke</name>
    <dbReference type="NCBI Taxonomy" id="79923"/>
    <lineage>
        <taxon>Eukaryota</taxon>
        <taxon>Metazoa</taxon>
        <taxon>Spiralia</taxon>
        <taxon>Lophotrochozoa</taxon>
        <taxon>Platyhelminthes</taxon>
        <taxon>Trematoda</taxon>
        <taxon>Digenea</taxon>
        <taxon>Opisthorchiida</taxon>
        <taxon>Opisthorchiata</taxon>
        <taxon>Opisthorchiidae</taxon>
        <taxon>Clonorchis</taxon>
    </lineage>
</organism>
<proteinExistence type="predicted"/>